<dbReference type="InterPro" id="IPR035906">
    <property type="entry name" value="MetI-like_sf"/>
</dbReference>
<comment type="caution">
    <text evidence="10">The sequence shown here is derived from an EMBL/GenBank/DDBJ whole genome shotgun (WGS) entry which is preliminary data.</text>
</comment>
<dbReference type="Pfam" id="PF00528">
    <property type="entry name" value="BPD_transp_1"/>
    <property type="match status" value="1"/>
</dbReference>
<feature type="transmembrane region" description="Helical" evidence="8">
    <location>
        <begin position="204"/>
        <end position="222"/>
    </location>
</feature>
<dbReference type="GO" id="GO:0022857">
    <property type="term" value="F:transmembrane transporter activity"/>
    <property type="evidence" value="ECO:0007669"/>
    <property type="project" value="InterPro"/>
</dbReference>
<comment type="subcellular location">
    <subcellularLocation>
        <location evidence="1 8">Cell membrane</location>
        <topology evidence="1 8">Multi-pass membrane protein</topology>
    </subcellularLocation>
</comment>
<protein>
    <submittedName>
        <fullName evidence="10">Amino acid ABC transporter permease</fullName>
    </submittedName>
</protein>
<feature type="transmembrane region" description="Helical" evidence="8">
    <location>
        <begin position="20"/>
        <end position="47"/>
    </location>
</feature>
<dbReference type="InterPro" id="IPR043429">
    <property type="entry name" value="ArtM/GltK/GlnP/TcyL/YhdX-like"/>
</dbReference>
<dbReference type="OrthoDB" id="92598at2"/>
<evidence type="ECO:0000259" key="9">
    <source>
        <dbReference type="PROSITE" id="PS50928"/>
    </source>
</evidence>
<evidence type="ECO:0000313" key="11">
    <source>
        <dbReference type="Proteomes" id="UP000327039"/>
    </source>
</evidence>
<dbReference type="EMBL" id="VYRZ01000001">
    <property type="protein sequence ID" value="KAA9089124.1"/>
    <property type="molecule type" value="Genomic_DNA"/>
</dbReference>
<dbReference type="Proteomes" id="UP000327039">
    <property type="component" value="Unassembled WGS sequence"/>
</dbReference>
<keyword evidence="11" id="KW-1185">Reference proteome</keyword>
<evidence type="ECO:0000256" key="8">
    <source>
        <dbReference type="RuleBase" id="RU363032"/>
    </source>
</evidence>
<dbReference type="CDD" id="cd06261">
    <property type="entry name" value="TM_PBP2"/>
    <property type="match status" value="1"/>
</dbReference>
<dbReference type="RefSeq" id="WP_150417744.1">
    <property type="nucleotide sequence ID" value="NZ_VYRZ01000001.1"/>
</dbReference>
<dbReference type="SUPFAM" id="SSF161098">
    <property type="entry name" value="MetI-like"/>
    <property type="match status" value="1"/>
</dbReference>
<dbReference type="NCBIfam" id="TIGR01726">
    <property type="entry name" value="HEQRo_perm_3TM"/>
    <property type="match status" value="1"/>
</dbReference>
<reference evidence="11" key="1">
    <citation type="submission" date="2019-09" db="EMBL/GenBank/DDBJ databases">
        <title>Mumia zhuanghuii sp. nov. isolated from the intestinal contents of plateau pika (Ochotona curzoniae) in the Qinghai-Tibet plateau of China.</title>
        <authorList>
            <person name="Tian Z."/>
        </authorList>
    </citation>
    <scope>NUCLEOTIDE SEQUENCE [LARGE SCALE GENOMIC DNA]</scope>
    <source>
        <strain evidence="11">DSM 25564</strain>
    </source>
</reference>
<dbReference type="GO" id="GO:0006865">
    <property type="term" value="P:amino acid transport"/>
    <property type="evidence" value="ECO:0007669"/>
    <property type="project" value="UniProtKB-KW"/>
</dbReference>
<evidence type="ECO:0000256" key="4">
    <source>
        <dbReference type="ARBA" id="ARBA00022692"/>
    </source>
</evidence>
<keyword evidence="2 8" id="KW-0813">Transport</keyword>
<name>A0A5J5ISR2_9MICO</name>
<evidence type="ECO:0000256" key="5">
    <source>
        <dbReference type="ARBA" id="ARBA00022970"/>
    </source>
</evidence>
<evidence type="ECO:0000256" key="6">
    <source>
        <dbReference type="ARBA" id="ARBA00022989"/>
    </source>
</evidence>
<dbReference type="PANTHER" id="PTHR30614:SF0">
    <property type="entry name" value="L-CYSTINE TRANSPORT SYSTEM PERMEASE PROTEIN TCYL"/>
    <property type="match status" value="1"/>
</dbReference>
<evidence type="ECO:0000256" key="1">
    <source>
        <dbReference type="ARBA" id="ARBA00004651"/>
    </source>
</evidence>
<feature type="transmembrane region" description="Helical" evidence="8">
    <location>
        <begin position="59"/>
        <end position="82"/>
    </location>
</feature>
<feature type="domain" description="ABC transmembrane type-1" evidence="9">
    <location>
        <begin position="23"/>
        <end position="223"/>
    </location>
</feature>
<keyword evidence="3" id="KW-1003">Cell membrane</keyword>
<sequence length="261" mass="28767">MKFDWQFFWQSLVTPSAPFLAGFALTIVISIIAMLLATLLGLLVAIAGRSRWTVLRMLAGIYIWVIRGTPVLVQLVVIYLGFAAAGLFRFEDQMVFGVLVRGAVVAAVVGLTIHESAYISEIIRSGLEAIDRGQAEAAAALSMTPAQAMRWIILPQALRTIVPPFGNEFNSLMKTTSILSIIGVSEMFLVAQSISSVTFKTFEIFIVVAIYYLILTTVWTFIQSAIERALNRRVGIPVPTGLVARTWARLTSVPFRDRRLA</sequence>
<accession>A0A5J5ISR2</accession>
<keyword evidence="4 8" id="KW-0812">Transmembrane</keyword>
<evidence type="ECO:0000256" key="3">
    <source>
        <dbReference type="ARBA" id="ARBA00022475"/>
    </source>
</evidence>
<feature type="transmembrane region" description="Helical" evidence="8">
    <location>
        <begin position="178"/>
        <end position="198"/>
    </location>
</feature>
<keyword evidence="5" id="KW-0029">Amino-acid transport</keyword>
<dbReference type="AlphaFoldDB" id="A0A5J5ISR2"/>
<keyword evidence="6 8" id="KW-1133">Transmembrane helix</keyword>
<evidence type="ECO:0000313" key="10">
    <source>
        <dbReference type="EMBL" id="KAA9089124.1"/>
    </source>
</evidence>
<organism evidence="10 11">
    <name type="scientific">Microbacterium radiodurans</name>
    <dbReference type="NCBI Taxonomy" id="661398"/>
    <lineage>
        <taxon>Bacteria</taxon>
        <taxon>Bacillati</taxon>
        <taxon>Actinomycetota</taxon>
        <taxon>Actinomycetes</taxon>
        <taxon>Micrococcales</taxon>
        <taxon>Microbacteriaceae</taxon>
        <taxon>Microbacterium</taxon>
    </lineage>
</organism>
<evidence type="ECO:0000256" key="7">
    <source>
        <dbReference type="ARBA" id="ARBA00023136"/>
    </source>
</evidence>
<dbReference type="InterPro" id="IPR010065">
    <property type="entry name" value="AA_ABC_transptr_permease_3TM"/>
</dbReference>
<dbReference type="PANTHER" id="PTHR30614">
    <property type="entry name" value="MEMBRANE COMPONENT OF AMINO ACID ABC TRANSPORTER"/>
    <property type="match status" value="1"/>
</dbReference>
<dbReference type="GO" id="GO:0043190">
    <property type="term" value="C:ATP-binding cassette (ABC) transporter complex"/>
    <property type="evidence" value="ECO:0007669"/>
    <property type="project" value="InterPro"/>
</dbReference>
<evidence type="ECO:0000256" key="2">
    <source>
        <dbReference type="ARBA" id="ARBA00022448"/>
    </source>
</evidence>
<feature type="transmembrane region" description="Helical" evidence="8">
    <location>
        <begin position="94"/>
        <end position="114"/>
    </location>
</feature>
<comment type="similarity">
    <text evidence="8">Belongs to the binding-protein-dependent transport system permease family.</text>
</comment>
<dbReference type="Gene3D" id="1.10.3720.10">
    <property type="entry name" value="MetI-like"/>
    <property type="match status" value="1"/>
</dbReference>
<keyword evidence="7 8" id="KW-0472">Membrane</keyword>
<dbReference type="PROSITE" id="PS50928">
    <property type="entry name" value="ABC_TM1"/>
    <property type="match status" value="1"/>
</dbReference>
<dbReference type="InterPro" id="IPR000515">
    <property type="entry name" value="MetI-like"/>
</dbReference>
<proteinExistence type="inferred from homology"/>
<gene>
    <name evidence="10" type="ORF">F6B42_01070</name>
</gene>